<evidence type="ECO:0000256" key="2">
    <source>
        <dbReference type="SAM" id="MobiDB-lite"/>
    </source>
</evidence>
<dbReference type="Pfam" id="PF01471">
    <property type="entry name" value="PG_binding_1"/>
    <property type="match status" value="1"/>
</dbReference>
<feature type="compositionally biased region" description="Polar residues" evidence="2">
    <location>
        <begin position="835"/>
        <end position="848"/>
    </location>
</feature>
<feature type="compositionally biased region" description="Polar residues" evidence="2">
    <location>
        <begin position="1"/>
        <end position="11"/>
    </location>
</feature>
<protein>
    <submittedName>
        <fullName evidence="4">Peptidoglycan-binding protein</fullName>
    </submittedName>
</protein>
<gene>
    <name evidence="4" type="ORF">K1W69_10985</name>
</gene>
<sequence>MNRSRSSGNRTDYQERDPLDSLSRTIADLEARIEGLNARNRRSPQNQSQTPRPERQPDRVRSTESNADFYQPQRFQQPEAQVNARDYWAEQDNRQRSFDRDRGFQPATVKPDAGARDIAEALVALREDLRKDLSESISRGLGSHTQDRDIAAGLHAELNELRSMVRELPGEDSMRRLEQRWDGFENRIAGMDATALREELSMLSHRLDDIRSSIGQLPSALPLNALEDKIKMLVGAIDAICRQTGSNDPELNQRFAGIEDRLDEISRAIVATNATRDGEPDRRLVEGLERRFDTLLEQLDAISQTHSYNEVAERLDALSGKVDELSGDRDTVTLMERLDDLSRMLEAQPAPAVDERLYEHLELLASKVGSLDLNGVNDALADKLDDVSRRIDTMTSDLTAATGNQDMLYGRLEDLAGLMGKQEPERQAVDLSRIETGLANIAARLDEVTAPQSDDGEALRALEEQVSDFSRLLSETAQAPADSNDLAPRLAAIEERLSESQADHQNMMIEAARKAAEAAIDSWRESGATASDISMVENLVSDLRSLEELSRRSEEKNTRTFDAVDDTLVKIADRLESMEYGNPAEPAHRALNANASSADASAELTPNAELPREELSQDDVDTKHDVIVLPNDRYDEGSYATPSIDPADHIVGDEDDTPLEPGSGAPDIESIMAKVREAQKHGQQLGRHAHPDDETGEDKPGKADFIAAARRAARAAASDTMLAGDAAVSAEDVSDKRKQREAKGGGKRSKRPFFLAAGAILLAVVTYPLLMDFFAGPSPIETASVESETQISEPVTAEPEIAEKAVQGAGLTQDFSGAEPVTEEMATDSAPTLPEASTSPSTPEMTPQSGITVKQNNGEWQMSRDNSVQPVGGFYSYPTEGAAGAQAAAGVDAVTVTAATQMDAPVIETPPEEVGPLALRKAAADGDSLALFEIGARYTDGHGVDVDHAEAAKWYQLSADLGFAPAQYRLANFYEKGNGVERDLKKAQTWYQMAAEQGNASAMHNLAVLFAMKHEGVSDYDSSAVWFKRAAEFGVRDSQYNLAILHARGNGVPQDLIESYKWFAIVAQSGDKDAARKRDEVANALRPEQLEEARKRVEDWEPAPLDDATNSTAIPDEWKRDETTTASIDMKKAVQNIQAILTKNGFDTGGVDGIMGDRTIMAIRDFQSSIGMEPTGEVTEQLVKELLARNG</sequence>
<dbReference type="InterPro" id="IPR011990">
    <property type="entry name" value="TPR-like_helical_dom_sf"/>
</dbReference>
<feature type="domain" description="Peptidoglycan binding-like" evidence="3">
    <location>
        <begin position="1133"/>
        <end position="1184"/>
    </location>
</feature>
<evidence type="ECO:0000256" key="1">
    <source>
        <dbReference type="SAM" id="Coils"/>
    </source>
</evidence>
<feature type="region of interest" description="Disordered" evidence="2">
    <location>
        <begin position="1"/>
        <end position="80"/>
    </location>
</feature>
<feature type="region of interest" description="Disordered" evidence="2">
    <location>
        <begin position="677"/>
        <end position="700"/>
    </location>
</feature>
<dbReference type="InterPro" id="IPR006597">
    <property type="entry name" value="Sel1-like"/>
</dbReference>
<organism evidence="4 5">
    <name type="scientific">Flavimaribacter sediminis</name>
    <dbReference type="NCBI Taxonomy" id="2865987"/>
    <lineage>
        <taxon>Bacteria</taxon>
        <taxon>Pseudomonadati</taxon>
        <taxon>Pseudomonadota</taxon>
        <taxon>Alphaproteobacteria</taxon>
        <taxon>Hyphomicrobiales</taxon>
        <taxon>Rhizobiaceae</taxon>
        <taxon>Flavimaribacter</taxon>
    </lineage>
</organism>
<dbReference type="AlphaFoldDB" id="A0AAE2ZQC3"/>
<dbReference type="InterPro" id="IPR036366">
    <property type="entry name" value="PGBDSf"/>
</dbReference>
<dbReference type="Gene3D" id="1.10.101.10">
    <property type="entry name" value="PGBD-like superfamily/PGBD"/>
    <property type="match status" value="1"/>
</dbReference>
<dbReference type="Pfam" id="PF08238">
    <property type="entry name" value="Sel1"/>
    <property type="match status" value="4"/>
</dbReference>
<feature type="compositionally biased region" description="Basic and acidic residues" evidence="2">
    <location>
        <begin position="733"/>
        <end position="744"/>
    </location>
</feature>
<name>A0AAE2ZQC3_9HYPH</name>
<proteinExistence type="predicted"/>
<feature type="region of interest" description="Disordered" evidence="2">
    <location>
        <begin position="725"/>
        <end position="749"/>
    </location>
</feature>
<dbReference type="PANTHER" id="PTHR43628">
    <property type="entry name" value="ACTIVATOR OF C KINASE PROTEIN 1-RELATED"/>
    <property type="match status" value="1"/>
</dbReference>
<feature type="coiled-coil region" evidence="1">
    <location>
        <begin position="459"/>
        <end position="510"/>
    </location>
</feature>
<dbReference type="SUPFAM" id="SSF47090">
    <property type="entry name" value="PGBD-like"/>
    <property type="match status" value="1"/>
</dbReference>
<dbReference type="SMART" id="SM00671">
    <property type="entry name" value="SEL1"/>
    <property type="match status" value="4"/>
</dbReference>
<feature type="compositionally biased region" description="Basic and acidic residues" evidence="2">
    <location>
        <begin position="689"/>
        <end position="700"/>
    </location>
</feature>
<keyword evidence="1" id="KW-0175">Coiled coil</keyword>
<dbReference type="Gene3D" id="1.20.1270.70">
    <property type="entry name" value="Designed single chain three-helix bundle"/>
    <property type="match status" value="1"/>
</dbReference>
<keyword evidence="5" id="KW-1185">Reference proteome</keyword>
<evidence type="ECO:0000313" key="4">
    <source>
        <dbReference type="EMBL" id="MBW8637712.1"/>
    </source>
</evidence>
<evidence type="ECO:0000313" key="5">
    <source>
        <dbReference type="Proteomes" id="UP001196509"/>
    </source>
</evidence>
<reference evidence="4" key="1">
    <citation type="submission" date="2021-08" db="EMBL/GenBank/DDBJ databases">
        <title>Hoeflea bacterium WL0058 sp. nov., isolated from the sediment.</title>
        <authorList>
            <person name="Wang L."/>
            <person name="Zhang D."/>
        </authorList>
    </citation>
    <scope>NUCLEOTIDE SEQUENCE</scope>
    <source>
        <strain evidence="4">WL0058</strain>
    </source>
</reference>
<dbReference type="InterPro" id="IPR002477">
    <property type="entry name" value="Peptidoglycan-bd-like"/>
</dbReference>
<feature type="compositionally biased region" description="Polar residues" evidence="2">
    <location>
        <begin position="63"/>
        <end position="80"/>
    </location>
</feature>
<dbReference type="EMBL" id="JAICBX010000002">
    <property type="protein sequence ID" value="MBW8637712.1"/>
    <property type="molecule type" value="Genomic_DNA"/>
</dbReference>
<dbReference type="Gene3D" id="1.25.40.10">
    <property type="entry name" value="Tetratricopeptide repeat domain"/>
    <property type="match status" value="1"/>
</dbReference>
<dbReference type="SUPFAM" id="SSF81901">
    <property type="entry name" value="HCP-like"/>
    <property type="match status" value="1"/>
</dbReference>
<feature type="region of interest" description="Disordered" evidence="2">
    <location>
        <begin position="633"/>
        <end position="665"/>
    </location>
</feature>
<feature type="coiled-coil region" evidence="1">
    <location>
        <begin position="285"/>
        <end position="328"/>
    </location>
</feature>
<comment type="caution">
    <text evidence="4">The sequence shown here is derived from an EMBL/GenBank/DDBJ whole genome shotgun (WGS) entry which is preliminary data.</text>
</comment>
<dbReference type="Proteomes" id="UP001196509">
    <property type="component" value="Unassembled WGS sequence"/>
</dbReference>
<evidence type="ECO:0000259" key="3">
    <source>
        <dbReference type="Pfam" id="PF01471"/>
    </source>
</evidence>
<dbReference type="InterPro" id="IPR036365">
    <property type="entry name" value="PGBD-like_sf"/>
</dbReference>
<dbReference type="PANTHER" id="PTHR43628:SF1">
    <property type="entry name" value="CHITIN SYNTHASE REGULATORY FACTOR 2-RELATED"/>
    <property type="match status" value="1"/>
</dbReference>
<dbReference type="InterPro" id="IPR052945">
    <property type="entry name" value="Mitotic_Regulator"/>
</dbReference>
<accession>A0AAE2ZQC3</accession>
<feature type="region of interest" description="Disordered" evidence="2">
    <location>
        <begin position="824"/>
        <end position="848"/>
    </location>
</feature>
<feature type="compositionally biased region" description="Basic and acidic residues" evidence="2">
    <location>
        <begin position="52"/>
        <end position="62"/>
    </location>
</feature>
<dbReference type="RefSeq" id="WP_220228401.1">
    <property type="nucleotide sequence ID" value="NZ_JAICBX010000002.1"/>
</dbReference>